<gene>
    <name evidence="2" type="ORF">ADUPG1_010283</name>
</gene>
<evidence type="ECO:0000256" key="1">
    <source>
        <dbReference type="SAM" id="MobiDB-lite"/>
    </source>
</evidence>
<comment type="caution">
    <text evidence="2">The sequence shown here is derived from an EMBL/GenBank/DDBJ whole genome shotgun (WGS) entry which is preliminary data.</text>
</comment>
<proteinExistence type="predicted"/>
<feature type="non-terminal residue" evidence="2">
    <location>
        <position position="1"/>
    </location>
</feature>
<feature type="compositionally biased region" description="Low complexity" evidence="1">
    <location>
        <begin position="103"/>
        <end position="119"/>
    </location>
</feature>
<reference evidence="2" key="1">
    <citation type="submission" date="2022-03" db="EMBL/GenBank/DDBJ databases">
        <title>Draft genome sequence of Aduncisulcus paluster, a free-living microaerophilic Fornicata.</title>
        <authorList>
            <person name="Yuyama I."/>
            <person name="Kume K."/>
            <person name="Tamura T."/>
            <person name="Inagaki Y."/>
            <person name="Hashimoto T."/>
        </authorList>
    </citation>
    <scope>NUCLEOTIDE SEQUENCE</scope>
    <source>
        <strain evidence="2">NY0171</strain>
    </source>
</reference>
<protein>
    <submittedName>
        <fullName evidence="2">Uncharacterized protein</fullName>
    </submittedName>
</protein>
<dbReference type="Proteomes" id="UP001057375">
    <property type="component" value="Unassembled WGS sequence"/>
</dbReference>
<feature type="compositionally biased region" description="Basic and acidic residues" evidence="1">
    <location>
        <begin position="76"/>
        <end position="98"/>
    </location>
</feature>
<sequence length="290" mass="32227">DIVSSSGLDSTRGRASKTSSRHLQSVIHSLEDSLRVKEIDVQDAILQSGENILKAVDIILEKGGWKKKLIERSEELRREMEKEEEKKRKEEERKRYSETLDIASSSSLSSSSSSSASSLSSLVDHGTMVHHSSSSPLPLQRDLNENYLIAQGTTTKPSSTAVTSTTPARSSHSILVVRKTVTSSISETRDKLQKLISDPMSIRNTVVNTLSKEISNVRHREKLLYAADCVYEVFSKLRHIPSLSTEGTRPVSGKYSPLRAEEACAALQEIDRQFRSLGLKIGDGYFKYSE</sequence>
<evidence type="ECO:0000313" key="3">
    <source>
        <dbReference type="Proteomes" id="UP001057375"/>
    </source>
</evidence>
<evidence type="ECO:0000313" key="2">
    <source>
        <dbReference type="EMBL" id="GKT13511.1"/>
    </source>
</evidence>
<name>A0ABQ5JQP3_9EUKA</name>
<accession>A0ABQ5JQP3</accession>
<organism evidence="2 3">
    <name type="scientific">Aduncisulcus paluster</name>
    <dbReference type="NCBI Taxonomy" id="2918883"/>
    <lineage>
        <taxon>Eukaryota</taxon>
        <taxon>Metamonada</taxon>
        <taxon>Carpediemonas-like organisms</taxon>
        <taxon>Aduncisulcus</taxon>
    </lineage>
</organism>
<dbReference type="EMBL" id="BQXS01011516">
    <property type="protein sequence ID" value="GKT13511.1"/>
    <property type="molecule type" value="Genomic_DNA"/>
</dbReference>
<feature type="region of interest" description="Disordered" evidence="1">
    <location>
        <begin position="76"/>
        <end position="119"/>
    </location>
</feature>
<keyword evidence="3" id="KW-1185">Reference proteome</keyword>
<feature type="region of interest" description="Disordered" evidence="1">
    <location>
        <begin position="1"/>
        <end position="23"/>
    </location>
</feature>